<dbReference type="NCBIfam" id="TIGR00254">
    <property type="entry name" value="GGDEF"/>
    <property type="match status" value="1"/>
</dbReference>
<dbReference type="Proteomes" id="UP000249169">
    <property type="component" value="Unassembled WGS sequence"/>
</dbReference>
<dbReference type="GO" id="GO:0043709">
    <property type="term" value="P:cell adhesion involved in single-species biofilm formation"/>
    <property type="evidence" value="ECO:0007669"/>
    <property type="project" value="TreeGrafter"/>
</dbReference>
<dbReference type="GO" id="GO:0052621">
    <property type="term" value="F:diguanylate cyclase activity"/>
    <property type="evidence" value="ECO:0007669"/>
    <property type="project" value="TreeGrafter"/>
</dbReference>
<evidence type="ECO:0000259" key="1">
    <source>
        <dbReference type="PROSITE" id="PS50006"/>
    </source>
</evidence>
<dbReference type="Pfam" id="PF00498">
    <property type="entry name" value="FHA"/>
    <property type="match status" value="1"/>
</dbReference>
<dbReference type="InterPro" id="IPR000253">
    <property type="entry name" value="FHA_dom"/>
</dbReference>
<keyword evidence="4" id="KW-1185">Reference proteome</keyword>
<dbReference type="PROSITE" id="PS50887">
    <property type="entry name" value="GGDEF"/>
    <property type="match status" value="1"/>
</dbReference>
<dbReference type="PROSITE" id="PS50006">
    <property type="entry name" value="FHA_DOMAIN"/>
    <property type="match status" value="1"/>
</dbReference>
<dbReference type="SUPFAM" id="SSF55073">
    <property type="entry name" value="Nucleotide cyclase"/>
    <property type="match status" value="1"/>
</dbReference>
<name>A0A328C398_9DELT</name>
<protein>
    <submittedName>
        <fullName evidence="3">GGDEF domain-containing protein</fullName>
    </submittedName>
</protein>
<dbReference type="Gene3D" id="3.30.70.270">
    <property type="match status" value="1"/>
</dbReference>
<dbReference type="InterPro" id="IPR000160">
    <property type="entry name" value="GGDEF_dom"/>
</dbReference>
<dbReference type="PANTHER" id="PTHR45138">
    <property type="entry name" value="REGULATORY COMPONENTS OF SENSORY TRANSDUCTION SYSTEM"/>
    <property type="match status" value="1"/>
</dbReference>
<organism evidence="3 4">
    <name type="scientific">Lujinxingia litoralis</name>
    <dbReference type="NCBI Taxonomy" id="2211119"/>
    <lineage>
        <taxon>Bacteria</taxon>
        <taxon>Deltaproteobacteria</taxon>
        <taxon>Bradymonadales</taxon>
        <taxon>Lujinxingiaceae</taxon>
        <taxon>Lujinxingia</taxon>
    </lineage>
</organism>
<evidence type="ECO:0000313" key="3">
    <source>
        <dbReference type="EMBL" id="RAL20267.1"/>
    </source>
</evidence>
<dbReference type="Gene3D" id="2.60.200.20">
    <property type="match status" value="1"/>
</dbReference>
<dbReference type="OrthoDB" id="9783076at2"/>
<feature type="domain" description="FHA" evidence="1">
    <location>
        <begin position="62"/>
        <end position="111"/>
    </location>
</feature>
<dbReference type="CDD" id="cd01949">
    <property type="entry name" value="GGDEF"/>
    <property type="match status" value="1"/>
</dbReference>
<dbReference type="InterPro" id="IPR029787">
    <property type="entry name" value="Nucleotide_cyclase"/>
</dbReference>
<dbReference type="AlphaFoldDB" id="A0A328C398"/>
<dbReference type="SUPFAM" id="SSF49879">
    <property type="entry name" value="SMAD/FHA domain"/>
    <property type="match status" value="1"/>
</dbReference>
<dbReference type="SMART" id="SM00267">
    <property type="entry name" value="GGDEF"/>
    <property type="match status" value="1"/>
</dbReference>
<dbReference type="EMBL" id="QHKO01000012">
    <property type="protein sequence ID" value="RAL20267.1"/>
    <property type="molecule type" value="Genomic_DNA"/>
</dbReference>
<dbReference type="PANTHER" id="PTHR45138:SF9">
    <property type="entry name" value="DIGUANYLATE CYCLASE DGCM-RELATED"/>
    <property type="match status" value="1"/>
</dbReference>
<sequence>MTDDHPFDHDDLSESSEATLIVDANTLRQARAQHKQERDQAYLIVISGPHTGKMFKVDKAQATLGRSSRADIRVNDVGISRNHARVIAYGDDVFVEDLESANGTYLNGDRLLRRQQLKDGDKITLGSTTILKFTYHDELEENFQKQMLDAALNDGLTGIYNKNYLLNHLSTELAFALRHGTYLSVVMFDVDHFKPVNDTYGHLAGDMILRRLAEVTSATLRNEDVFARYGGEEFTIVCRGTPIDQAQALADRVRMVIERTSFVYEGTPIPITISLGVAGLPHHSARTPEELIGLADQALYDAKHGGRNRVGVAPF</sequence>
<proteinExistence type="predicted"/>
<dbReference type="GO" id="GO:1902201">
    <property type="term" value="P:negative regulation of bacterial-type flagellum-dependent cell motility"/>
    <property type="evidence" value="ECO:0007669"/>
    <property type="project" value="TreeGrafter"/>
</dbReference>
<dbReference type="Pfam" id="PF00990">
    <property type="entry name" value="GGDEF"/>
    <property type="match status" value="1"/>
</dbReference>
<evidence type="ECO:0000259" key="2">
    <source>
        <dbReference type="PROSITE" id="PS50887"/>
    </source>
</evidence>
<feature type="domain" description="GGDEF" evidence="2">
    <location>
        <begin position="181"/>
        <end position="315"/>
    </location>
</feature>
<dbReference type="GO" id="GO:0005886">
    <property type="term" value="C:plasma membrane"/>
    <property type="evidence" value="ECO:0007669"/>
    <property type="project" value="TreeGrafter"/>
</dbReference>
<accession>A0A328C398</accession>
<dbReference type="CDD" id="cd00060">
    <property type="entry name" value="FHA"/>
    <property type="match status" value="1"/>
</dbReference>
<dbReference type="FunFam" id="3.30.70.270:FF:000001">
    <property type="entry name" value="Diguanylate cyclase domain protein"/>
    <property type="match status" value="1"/>
</dbReference>
<dbReference type="SMART" id="SM00240">
    <property type="entry name" value="FHA"/>
    <property type="match status" value="1"/>
</dbReference>
<dbReference type="InterPro" id="IPR008984">
    <property type="entry name" value="SMAD_FHA_dom_sf"/>
</dbReference>
<gene>
    <name evidence="3" type="ORF">DL240_17970</name>
</gene>
<reference evidence="3 4" key="1">
    <citation type="submission" date="2018-05" db="EMBL/GenBank/DDBJ databases">
        <title>Lujinxingia marina gen. nov. sp. nov., a new facultative anaerobic member of the class Deltaproteobacteria, and proposal of Lujinxingaceae fam. nov.</title>
        <authorList>
            <person name="Li C.-M."/>
        </authorList>
    </citation>
    <scope>NUCLEOTIDE SEQUENCE [LARGE SCALE GENOMIC DNA]</scope>
    <source>
        <strain evidence="3 4">B210</strain>
    </source>
</reference>
<evidence type="ECO:0000313" key="4">
    <source>
        <dbReference type="Proteomes" id="UP000249169"/>
    </source>
</evidence>
<dbReference type="RefSeq" id="WP_111731285.1">
    <property type="nucleotide sequence ID" value="NZ_QHKO01000012.1"/>
</dbReference>
<dbReference type="InterPro" id="IPR050469">
    <property type="entry name" value="Diguanylate_Cyclase"/>
</dbReference>
<dbReference type="InterPro" id="IPR043128">
    <property type="entry name" value="Rev_trsase/Diguanyl_cyclase"/>
</dbReference>
<comment type="caution">
    <text evidence="3">The sequence shown here is derived from an EMBL/GenBank/DDBJ whole genome shotgun (WGS) entry which is preliminary data.</text>
</comment>